<keyword evidence="9" id="KW-0963">Cytoplasm</keyword>
<dbReference type="OrthoDB" id="6738456at2759"/>
<dbReference type="GO" id="GO:0015031">
    <property type="term" value="P:protein transport"/>
    <property type="evidence" value="ECO:0007669"/>
    <property type="project" value="UniProtKB-KW"/>
</dbReference>
<reference evidence="13" key="1">
    <citation type="submission" date="2016-04" db="EMBL/GenBank/DDBJ databases">
        <title>Cephalotus genome sequencing.</title>
        <authorList>
            <person name="Fukushima K."/>
            <person name="Hasebe M."/>
            <person name="Fang X."/>
        </authorList>
    </citation>
    <scope>NUCLEOTIDE SEQUENCE [LARGE SCALE GENOMIC DNA]</scope>
    <source>
        <strain evidence="13">cv. St1</strain>
    </source>
</reference>
<feature type="non-terminal residue" evidence="12">
    <location>
        <position position="61"/>
    </location>
</feature>
<dbReference type="InterPro" id="IPR004241">
    <property type="entry name" value="Atg8-like"/>
</dbReference>
<dbReference type="InParanoid" id="A0A1Q3DFC1"/>
<evidence type="ECO:0000256" key="2">
    <source>
        <dbReference type="ARBA" id="ARBA00004245"/>
    </source>
</evidence>
<feature type="lipid moiety-binding region" description="Phosphatidylserine amidated glycine; alternate" evidence="11">
    <location>
        <position position="60"/>
    </location>
</feature>
<dbReference type="AlphaFoldDB" id="A0A1Q3DFC1"/>
<keyword evidence="6" id="KW-0833">Ubl conjugation pathway</keyword>
<feature type="non-terminal residue" evidence="12">
    <location>
        <position position="1"/>
    </location>
</feature>
<dbReference type="GO" id="GO:0005776">
    <property type="term" value="C:autophagosome"/>
    <property type="evidence" value="ECO:0007669"/>
    <property type="project" value="UniProtKB-ARBA"/>
</dbReference>
<evidence type="ECO:0000256" key="11">
    <source>
        <dbReference type="PIRSR" id="PIRSR604241-50"/>
    </source>
</evidence>
<dbReference type="GO" id="GO:0005874">
    <property type="term" value="C:microtubule"/>
    <property type="evidence" value="ECO:0007669"/>
    <property type="project" value="UniProtKB-KW"/>
</dbReference>
<keyword evidence="13" id="KW-1185">Reference proteome</keyword>
<comment type="function">
    <text evidence="1">Ubiquitin-like modifier involved in autophagosomes formation. May mediate the delivery of the autophagosomes to the vacuole via the microtubule cytoskeleton.</text>
</comment>
<evidence type="ECO:0000256" key="5">
    <source>
        <dbReference type="ARBA" id="ARBA00022701"/>
    </source>
</evidence>
<evidence type="ECO:0000313" key="13">
    <source>
        <dbReference type="Proteomes" id="UP000187406"/>
    </source>
</evidence>
<keyword evidence="7" id="KW-0813">Transport</keyword>
<comment type="subcellular location">
    <subcellularLocation>
        <location evidence="2">Cytoplasm</location>
        <location evidence="2">Cytoskeleton</location>
    </subcellularLocation>
    <subcellularLocation>
        <location evidence="3">Membrane</location>
    </subcellularLocation>
</comment>
<evidence type="ECO:0000256" key="9">
    <source>
        <dbReference type="ARBA" id="ARBA00023212"/>
    </source>
</evidence>
<organism evidence="12 13">
    <name type="scientific">Cephalotus follicularis</name>
    <name type="common">Albany pitcher plant</name>
    <dbReference type="NCBI Taxonomy" id="3775"/>
    <lineage>
        <taxon>Eukaryota</taxon>
        <taxon>Viridiplantae</taxon>
        <taxon>Streptophyta</taxon>
        <taxon>Embryophyta</taxon>
        <taxon>Tracheophyta</taxon>
        <taxon>Spermatophyta</taxon>
        <taxon>Magnoliopsida</taxon>
        <taxon>eudicotyledons</taxon>
        <taxon>Gunneridae</taxon>
        <taxon>Pentapetalae</taxon>
        <taxon>rosids</taxon>
        <taxon>fabids</taxon>
        <taxon>Oxalidales</taxon>
        <taxon>Cephalotaceae</taxon>
        <taxon>Cephalotus</taxon>
    </lineage>
</organism>
<proteinExistence type="inferred from homology"/>
<evidence type="ECO:0000256" key="6">
    <source>
        <dbReference type="ARBA" id="ARBA00022786"/>
    </source>
</evidence>
<evidence type="ECO:0000256" key="4">
    <source>
        <dbReference type="ARBA" id="ARBA00007293"/>
    </source>
</evidence>
<gene>
    <name evidence="12" type="ORF">CFOL_v3_34540</name>
</gene>
<dbReference type="GO" id="GO:0016020">
    <property type="term" value="C:membrane"/>
    <property type="evidence" value="ECO:0007669"/>
    <property type="project" value="UniProtKB-SubCell"/>
</dbReference>
<keyword evidence="8" id="KW-0472">Membrane</keyword>
<dbReference type="SUPFAM" id="SSF54236">
    <property type="entry name" value="Ubiquitin-like"/>
    <property type="match status" value="1"/>
</dbReference>
<dbReference type="EMBL" id="BDDD01007024">
    <property type="protein sequence ID" value="GAV91141.1"/>
    <property type="molecule type" value="Genomic_DNA"/>
</dbReference>
<accession>A0A1Q3DFC1</accession>
<sequence>KRIKPSAEEAIFIFVDNVHPPTKKFVGQQRFYLVFAGAIYEEKKDDGFLYVTCSGEKTFGC</sequence>
<evidence type="ECO:0000256" key="8">
    <source>
        <dbReference type="ARBA" id="ARBA00023136"/>
    </source>
</evidence>
<evidence type="ECO:0000313" key="12">
    <source>
        <dbReference type="EMBL" id="GAV91141.1"/>
    </source>
</evidence>
<comment type="caution">
    <text evidence="12">The sequence shown here is derived from an EMBL/GenBank/DDBJ whole genome shotgun (WGS) entry which is preliminary data.</text>
</comment>
<keyword evidence="9" id="KW-0206">Cytoskeleton</keyword>
<evidence type="ECO:0000256" key="3">
    <source>
        <dbReference type="ARBA" id="ARBA00004370"/>
    </source>
</evidence>
<dbReference type="Pfam" id="PF02991">
    <property type="entry name" value="ATG8"/>
    <property type="match status" value="1"/>
</dbReference>
<keyword evidence="5" id="KW-0493">Microtubule</keyword>
<dbReference type="Proteomes" id="UP000187406">
    <property type="component" value="Unassembled WGS sequence"/>
</dbReference>
<evidence type="ECO:0000256" key="10">
    <source>
        <dbReference type="ARBA" id="ARBA00023288"/>
    </source>
</evidence>
<keyword evidence="7" id="KW-0653">Protein transport</keyword>
<comment type="similarity">
    <text evidence="4">Belongs to the ATG8 family.</text>
</comment>
<evidence type="ECO:0000256" key="7">
    <source>
        <dbReference type="ARBA" id="ARBA00022927"/>
    </source>
</evidence>
<dbReference type="STRING" id="3775.A0A1Q3DFC1"/>
<evidence type="ECO:0000256" key="1">
    <source>
        <dbReference type="ARBA" id="ARBA00003307"/>
    </source>
</evidence>
<name>A0A1Q3DFC1_CEPFO</name>
<keyword evidence="10 11" id="KW-0449">Lipoprotein</keyword>
<dbReference type="InterPro" id="IPR029071">
    <property type="entry name" value="Ubiquitin-like_domsf"/>
</dbReference>
<dbReference type="Gene3D" id="3.10.20.90">
    <property type="entry name" value="Phosphatidylinositol 3-kinase Catalytic Subunit, Chain A, domain 1"/>
    <property type="match status" value="1"/>
</dbReference>
<protein>
    <submittedName>
        <fullName evidence="12">Atg8 domain-containing protein</fullName>
    </submittedName>
</protein>